<accession>A0A1H1VUJ4</accession>
<proteinExistence type="predicted"/>
<dbReference type="AlphaFoldDB" id="A0A1H1VUJ4"/>
<dbReference type="EMBL" id="LT629772">
    <property type="protein sequence ID" value="SDS88131.1"/>
    <property type="molecule type" value="Genomic_DNA"/>
</dbReference>
<evidence type="ECO:0000313" key="2">
    <source>
        <dbReference type="EMBL" id="SDS88131.1"/>
    </source>
</evidence>
<name>A0A1H1VUJ4_9ACTN</name>
<evidence type="ECO:0000256" key="1">
    <source>
        <dbReference type="SAM" id="MobiDB-lite"/>
    </source>
</evidence>
<dbReference type="Proteomes" id="UP000199103">
    <property type="component" value="Chromosome I"/>
</dbReference>
<evidence type="ECO:0000313" key="3">
    <source>
        <dbReference type="Proteomes" id="UP000199103"/>
    </source>
</evidence>
<dbReference type="RefSeq" id="WP_091526604.1">
    <property type="nucleotide sequence ID" value="NZ_LT629772.1"/>
</dbReference>
<gene>
    <name evidence="2" type="ORF">SAMN04489812_3347</name>
</gene>
<sequence length="75" mass="7497">MRTSLLPLFSEQDITALLSRALSAAEVEPAVVGSVPGGRTGSDQTAPGGVSDAAGDLGDGSPGGPDAWDEADRSW</sequence>
<protein>
    <submittedName>
        <fullName evidence="2">Uncharacterized protein</fullName>
    </submittedName>
</protein>
<dbReference type="STRING" id="630515.SAMN04489812_3347"/>
<reference evidence="2 3" key="1">
    <citation type="submission" date="2016-10" db="EMBL/GenBank/DDBJ databases">
        <authorList>
            <person name="de Groot N.N."/>
        </authorList>
    </citation>
    <scope>NUCLEOTIDE SEQUENCE [LARGE SCALE GENOMIC DNA]</scope>
    <source>
        <strain evidence="2 3">DSM 21800</strain>
    </source>
</reference>
<keyword evidence="3" id="KW-1185">Reference proteome</keyword>
<feature type="region of interest" description="Disordered" evidence="1">
    <location>
        <begin position="29"/>
        <end position="75"/>
    </location>
</feature>
<organism evidence="2 3">
    <name type="scientific">Microlunatus soli</name>
    <dbReference type="NCBI Taxonomy" id="630515"/>
    <lineage>
        <taxon>Bacteria</taxon>
        <taxon>Bacillati</taxon>
        <taxon>Actinomycetota</taxon>
        <taxon>Actinomycetes</taxon>
        <taxon>Propionibacteriales</taxon>
        <taxon>Propionibacteriaceae</taxon>
        <taxon>Microlunatus</taxon>
    </lineage>
</organism>